<organism evidence="1 2">
    <name type="scientific">Candidatus Scalindua arabica</name>
    <dbReference type="NCBI Taxonomy" id="1127984"/>
    <lineage>
        <taxon>Bacteria</taxon>
        <taxon>Pseudomonadati</taxon>
        <taxon>Planctomycetota</taxon>
        <taxon>Candidatus Brocadiia</taxon>
        <taxon>Candidatus Brocadiales</taxon>
        <taxon>Candidatus Scalinduaceae</taxon>
        <taxon>Candidatus Scalindua</taxon>
    </lineage>
</organism>
<sequence length="67" mass="7216">MAVARVTRLTAASPTSWQDAVQEAIGRANKTLRGLTGLEVVSQKAKIIDGEIAEYRVTIDVTFVLEG</sequence>
<dbReference type="Gene3D" id="3.30.1660.10">
    <property type="entry name" value="Flavin-binding protein dodecin"/>
    <property type="match status" value="1"/>
</dbReference>
<protein>
    <submittedName>
        <fullName evidence="1">Dodecin</fullName>
    </submittedName>
</protein>
<dbReference type="InterPro" id="IPR009923">
    <property type="entry name" value="Dodecin"/>
</dbReference>
<gene>
    <name evidence="1" type="ORF">MAG551_02367</name>
</gene>
<dbReference type="AlphaFoldDB" id="A0A941W4S3"/>
<dbReference type="InterPro" id="IPR036694">
    <property type="entry name" value="Dodecin-like_sf"/>
</dbReference>
<dbReference type="SUPFAM" id="SSF89807">
    <property type="entry name" value="Dodecin-like"/>
    <property type="match status" value="1"/>
</dbReference>
<dbReference type="PANTHER" id="PTHR39324">
    <property type="entry name" value="CALCIUM DODECIN"/>
    <property type="match status" value="1"/>
</dbReference>
<name>A0A941W4S3_9BACT</name>
<dbReference type="InterPro" id="IPR025543">
    <property type="entry name" value="Dodecin-like"/>
</dbReference>
<dbReference type="EMBL" id="JAANXD010000088">
    <property type="protein sequence ID" value="MBS1259298.1"/>
    <property type="molecule type" value="Genomic_DNA"/>
</dbReference>
<evidence type="ECO:0000313" key="2">
    <source>
        <dbReference type="Proteomes" id="UP000722750"/>
    </source>
</evidence>
<comment type="caution">
    <text evidence="1">The sequence shown here is derived from an EMBL/GenBank/DDBJ whole genome shotgun (WGS) entry which is preliminary data.</text>
</comment>
<dbReference type="PANTHER" id="PTHR39324:SF1">
    <property type="entry name" value="CALCIUM DODECIN"/>
    <property type="match status" value="1"/>
</dbReference>
<accession>A0A941W4S3</accession>
<evidence type="ECO:0000313" key="1">
    <source>
        <dbReference type="EMBL" id="MBS1259298.1"/>
    </source>
</evidence>
<proteinExistence type="predicted"/>
<reference evidence="1" key="1">
    <citation type="journal article" date="2021" name="ISME J.">
        <title>Fine-scale metabolic discontinuity in a stratified prokaryote microbiome of a Red Sea deep halocline.</title>
        <authorList>
            <person name="Michoud G."/>
            <person name="Ngugi D.K."/>
            <person name="Barozzi A."/>
            <person name="Merlino G."/>
            <person name="Calleja M.L."/>
            <person name="Delgado-Huertas A."/>
            <person name="Moran X.A.G."/>
            <person name="Daffonchio D."/>
        </authorList>
    </citation>
    <scope>NUCLEOTIDE SEQUENCE</scope>
    <source>
        <strain evidence="1">SuakinDeep_MAG55_1</strain>
    </source>
</reference>
<dbReference type="Proteomes" id="UP000722750">
    <property type="component" value="Unassembled WGS sequence"/>
</dbReference>
<dbReference type="Pfam" id="PF07311">
    <property type="entry name" value="Dodecin"/>
    <property type="match status" value="1"/>
</dbReference>